<evidence type="ECO:0008006" key="8">
    <source>
        <dbReference type="Google" id="ProtNLM"/>
    </source>
</evidence>
<dbReference type="PRINTS" id="PR00080">
    <property type="entry name" value="SDRFAMILY"/>
</dbReference>
<dbReference type="SUPFAM" id="SSF51735">
    <property type="entry name" value="NAD(P)-binding Rossmann-fold domains"/>
    <property type="match status" value="1"/>
</dbReference>
<evidence type="ECO:0000256" key="1">
    <source>
        <dbReference type="ARBA" id="ARBA00006484"/>
    </source>
</evidence>
<organism evidence="6 7">
    <name type="scientific">Ampelomyces quisqualis</name>
    <name type="common">Powdery mildew agent</name>
    <dbReference type="NCBI Taxonomy" id="50730"/>
    <lineage>
        <taxon>Eukaryota</taxon>
        <taxon>Fungi</taxon>
        <taxon>Dikarya</taxon>
        <taxon>Ascomycota</taxon>
        <taxon>Pezizomycotina</taxon>
        <taxon>Dothideomycetes</taxon>
        <taxon>Pleosporomycetidae</taxon>
        <taxon>Pleosporales</taxon>
        <taxon>Pleosporineae</taxon>
        <taxon>Phaeosphaeriaceae</taxon>
        <taxon>Ampelomyces</taxon>
    </lineage>
</organism>
<dbReference type="PANTHER" id="PTHR42760">
    <property type="entry name" value="SHORT-CHAIN DEHYDROGENASES/REDUCTASES FAMILY MEMBER"/>
    <property type="match status" value="1"/>
</dbReference>
<dbReference type="PANTHER" id="PTHR42760:SF133">
    <property type="entry name" value="3-OXOACYL-[ACYL-CARRIER-PROTEIN] REDUCTASE"/>
    <property type="match status" value="1"/>
</dbReference>
<evidence type="ECO:0000313" key="7">
    <source>
        <dbReference type="Proteomes" id="UP000800096"/>
    </source>
</evidence>
<evidence type="ECO:0000256" key="2">
    <source>
        <dbReference type="ARBA" id="ARBA00022857"/>
    </source>
</evidence>
<reference evidence="6" key="1">
    <citation type="journal article" date="2020" name="Stud. Mycol.">
        <title>101 Dothideomycetes genomes: a test case for predicting lifestyles and emergence of pathogens.</title>
        <authorList>
            <person name="Haridas S."/>
            <person name="Albert R."/>
            <person name="Binder M."/>
            <person name="Bloem J."/>
            <person name="Labutti K."/>
            <person name="Salamov A."/>
            <person name="Andreopoulos B."/>
            <person name="Baker S."/>
            <person name="Barry K."/>
            <person name="Bills G."/>
            <person name="Bluhm B."/>
            <person name="Cannon C."/>
            <person name="Castanera R."/>
            <person name="Culley D."/>
            <person name="Daum C."/>
            <person name="Ezra D."/>
            <person name="Gonzalez J."/>
            <person name="Henrissat B."/>
            <person name="Kuo A."/>
            <person name="Liang C."/>
            <person name="Lipzen A."/>
            <person name="Lutzoni F."/>
            <person name="Magnuson J."/>
            <person name="Mondo S."/>
            <person name="Nolan M."/>
            <person name="Ohm R."/>
            <person name="Pangilinan J."/>
            <person name="Park H.-J."/>
            <person name="Ramirez L."/>
            <person name="Alfaro M."/>
            <person name="Sun H."/>
            <person name="Tritt A."/>
            <person name="Yoshinaga Y."/>
            <person name="Zwiers L.-H."/>
            <person name="Turgeon B."/>
            <person name="Goodwin S."/>
            <person name="Spatafora J."/>
            <person name="Crous P."/>
            <person name="Grigoriev I."/>
        </authorList>
    </citation>
    <scope>NUCLEOTIDE SEQUENCE</scope>
    <source>
        <strain evidence="6">HMLAC05119</strain>
    </source>
</reference>
<dbReference type="InterPro" id="IPR020904">
    <property type="entry name" value="Sc_DH/Rdtase_CS"/>
</dbReference>
<evidence type="ECO:0000256" key="5">
    <source>
        <dbReference type="SAM" id="MobiDB-lite"/>
    </source>
</evidence>
<feature type="region of interest" description="Disordered" evidence="5">
    <location>
        <begin position="50"/>
        <end position="78"/>
    </location>
</feature>
<dbReference type="PRINTS" id="PR00081">
    <property type="entry name" value="GDHRDH"/>
</dbReference>
<keyword evidence="3" id="KW-0560">Oxidoreductase</keyword>
<dbReference type="GO" id="GO:0048038">
    <property type="term" value="F:quinone binding"/>
    <property type="evidence" value="ECO:0007669"/>
    <property type="project" value="TreeGrafter"/>
</dbReference>
<evidence type="ECO:0000256" key="3">
    <source>
        <dbReference type="ARBA" id="ARBA00023002"/>
    </source>
</evidence>
<accession>A0A6A5QKG2</accession>
<dbReference type="GO" id="GO:0006633">
    <property type="term" value="P:fatty acid biosynthetic process"/>
    <property type="evidence" value="ECO:0007669"/>
    <property type="project" value="TreeGrafter"/>
</dbReference>
<dbReference type="Proteomes" id="UP000800096">
    <property type="component" value="Unassembled WGS sequence"/>
</dbReference>
<dbReference type="PROSITE" id="PS00061">
    <property type="entry name" value="ADH_SHORT"/>
    <property type="match status" value="1"/>
</dbReference>
<comment type="similarity">
    <text evidence="1 4">Belongs to the short-chain dehydrogenases/reductases (SDR) family.</text>
</comment>
<dbReference type="AlphaFoldDB" id="A0A6A5QKG2"/>
<dbReference type="InterPro" id="IPR036291">
    <property type="entry name" value="NAD(P)-bd_dom_sf"/>
</dbReference>
<evidence type="ECO:0000313" key="6">
    <source>
        <dbReference type="EMBL" id="KAF1915310.1"/>
    </source>
</evidence>
<keyword evidence="7" id="KW-1185">Reference proteome</keyword>
<protein>
    <recommendedName>
        <fullName evidence="8">3-oxoacyl-reductase</fullName>
    </recommendedName>
</protein>
<dbReference type="GO" id="GO:0016616">
    <property type="term" value="F:oxidoreductase activity, acting on the CH-OH group of donors, NAD or NADP as acceptor"/>
    <property type="evidence" value="ECO:0007669"/>
    <property type="project" value="TreeGrafter"/>
</dbReference>
<dbReference type="Gene3D" id="3.40.50.720">
    <property type="entry name" value="NAD(P)-binding Rossmann-like Domain"/>
    <property type="match status" value="2"/>
</dbReference>
<dbReference type="EMBL" id="ML979136">
    <property type="protein sequence ID" value="KAF1915310.1"/>
    <property type="molecule type" value="Genomic_DNA"/>
</dbReference>
<evidence type="ECO:0000256" key="4">
    <source>
        <dbReference type="RuleBase" id="RU000363"/>
    </source>
</evidence>
<name>A0A6A5QKG2_AMPQU</name>
<dbReference type="OrthoDB" id="1669814at2759"/>
<sequence>MSFRPRHVLITGGSRGIGLAVAQLFAKSSYRCTLIARSEDALKHAVSTLRPLEEPPSPTADSDSSTPPSGLDAPVPAPSPYAHTYIPGDITQLTHFWGAKPSPFGAVIPGGMKIDVLVNCAGTTQSDLFVRTTEAQMTAILNVNLKAMMHGTQFLMRGKYLRGDRLAQGTAAKVSPVVINIASLLGLSGGYGAVAYAASKAGVLGFTRALASEFASHRVRVNAVVPGYVETDMTKGLDEKALRQRIPLGRFGKAEEIAQAVLFLAENEYAHNCIVNLDGGLSAV</sequence>
<proteinExistence type="inferred from homology"/>
<feature type="compositionally biased region" description="Low complexity" evidence="5">
    <location>
        <begin position="59"/>
        <end position="69"/>
    </location>
</feature>
<dbReference type="Pfam" id="PF00106">
    <property type="entry name" value="adh_short"/>
    <property type="match status" value="1"/>
</dbReference>
<dbReference type="Pfam" id="PF13561">
    <property type="entry name" value="adh_short_C2"/>
    <property type="match status" value="1"/>
</dbReference>
<keyword evidence="2" id="KW-0521">NADP</keyword>
<gene>
    <name evidence="6" type="ORF">BDU57DRAFT_518211</name>
</gene>
<dbReference type="InterPro" id="IPR002347">
    <property type="entry name" value="SDR_fam"/>
</dbReference>